<dbReference type="AlphaFoldDB" id="A0A1B0GQE3"/>
<organism evidence="2 3">
    <name type="scientific">Phlebotomus papatasi</name>
    <name type="common">Sandfly</name>
    <dbReference type="NCBI Taxonomy" id="29031"/>
    <lineage>
        <taxon>Eukaryota</taxon>
        <taxon>Metazoa</taxon>
        <taxon>Ecdysozoa</taxon>
        <taxon>Arthropoda</taxon>
        <taxon>Hexapoda</taxon>
        <taxon>Insecta</taxon>
        <taxon>Pterygota</taxon>
        <taxon>Neoptera</taxon>
        <taxon>Endopterygota</taxon>
        <taxon>Diptera</taxon>
        <taxon>Nematocera</taxon>
        <taxon>Psychodoidea</taxon>
        <taxon>Psychodidae</taxon>
        <taxon>Phlebotomus</taxon>
        <taxon>Phlebotomus</taxon>
    </lineage>
</organism>
<sequence length="170" mass="19215">MNEKQFEAFQLGLTRKLSLIQGPPGTGKSAVALNIVQRILEKTSCTILVVTFQKYNLDKFLMDCSALTEKILHLYKECRGARIIGMTTTGIAKYSCLLKLIRPSVVIMEEAENSPECQVITALTEYTQQLIFVGEAKRIGFLKDLHFEIPCRNTSLFERLVENDINNILL</sequence>
<dbReference type="Pfam" id="PF13086">
    <property type="entry name" value="AAA_11"/>
    <property type="match status" value="1"/>
</dbReference>
<dbReference type="InterPro" id="IPR027417">
    <property type="entry name" value="P-loop_NTPase"/>
</dbReference>
<evidence type="ECO:0000313" key="3">
    <source>
        <dbReference type="Proteomes" id="UP000092462"/>
    </source>
</evidence>
<accession>A0A1B0GQE3</accession>
<dbReference type="VEuPathDB" id="VectorBase:PPAPM1_010769"/>
<evidence type="ECO:0000259" key="1">
    <source>
        <dbReference type="Pfam" id="PF13086"/>
    </source>
</evidence>
<name>A0A1B0GQE3_PHLPP</name>
<dbReference type="SUPFAM" id="SSF52540">
    <property type="entry name" value="P-loop containing nucleoside triphosphate hydrolases"/>
    <property type="match status" value="1"/>
</dbReference>
<dbReference type="Gene3D" id="3.40.50.300">
    <property type="entry name" value="P-loop containing nucleotide triphosphate hydrolases"/>
    <property type="match status" value="1"/>
</dbReference>
<dbReference type="PANTHER" id="PTHR10887:SF341">
    <property type="entry name" value="NFX1-TYPE ZINC FINGER-CONTAINING PROTEIN 1"/>
    <property type="match status" value="1"/>
</dbReference>
<protein>
    <recommendedName>
        <fullName evidence="1">DNA2/NAM7 helicase helicase domain-containing protein</fullName>
    </recommendedName>
</protein>
<dbReference type="InterPro" id="IPR045055">
    <property type="entry name" value="DNA2/NAM7-like"/>
</dbReference>
<keyword evidence="3" id="KW-1185">Reference proteome</keyword>
<dbReference type="GO" id="GO:0004386">
    <property type="term" value="F:helicase activity"/>
    <property type="evidence" value="ECO:0007669"/>
    <property type="project" value="InterPro"/>
</dbReference>
<dbReference type="Proteomes" id="UP000092462">
    <property type="component" value="Unassembled WGS sequence"/>
</dbReference>
<dbReference type="EnsemblMetazoa" id="PPAI009714-RA">
    <property type="protein sequence ID" value="PPAI009714-PA"/>
    <property type="gene ID" value="PPAI009714"/>
</dbReference>
<dbReference type="GO" id="GO:0031380">
    <property type="term" value="C:nuclear RNA-directed RNA polymerase complex"/>
    <property type="evidence" value="ECO:0007669"/>
    <property type="project" value="TreeGrafter"/>
</dbReference>
<dbReference type="EMBL" id="AJVK01078537">
    <property type="status" value="NOT_ANNOTATED_CDS"/>
    <property type="molecule type" value="Genomic_DNA"/>
</dbReference>
<dbReference type="PANTHER" id="PTHR10887">
    <property type="entry name" value="DNA2/NAM7 HELICASE FAMILY"/>
    <property type="match status" value="1"/>
</dbReference>
<dbReference type="GO" id="GO:0031048">
    <property type="term" value="P:regulatory ncRNA-mediated heterochromatin formation"/>
    <property type="evidence" value="ECO:0007669"/>
    <property type="project" value="TreeGrafter"/>
</dbReference>
<feature type="domain" description="DNA2/NAM7 helicase helicase" evidence="1">
    <location>
        <begin position="1"/>
        <end position="42"/>
    </location>
</feature>
<proteinExistence type="predicted"/>
<dbReference type="VEuPathDB" id="VectorBase:PPAI009714"/>
<dbReference type="InterPro" id="IPR041677">
    <property type="entry name" value="DNA2/NAM7_AAA_11"/>
</dbReference>
<evidence type="ECO:0000313" key="2">
    <source>
        <dbReference type="EnsemblMetazoa" id="PPAI009714-PA"/>
    </source>
</evidence>
<reference evidence="2" key="1">
    <citation type="submission" date="2022-08" db="UniProtKB">
        <authorList>
            <consortium name="EnsemblMetazoa"/>
        </authorList>
    </citation>
    <scope>IDENTIFICATION</scope>
    <source>
        <strain evidence="2">Israel</strain>
    </source>
</reference>